<keyword evidence="3" id="KW-1185">Reference proteome</keyword>
<feature type="transmembrane region" description="Helical" evidence="1">
    <location>
        <begin position="269"/>
        <end position="288"/>
    </location>
</feature>
<feature type="transmembrane region" description="Helical" evidence="1">
    <location>
        <begin position="80"/>
        <end position="103"/>
    </location>
</feature>
<dbReference type="EMBL" id="JAVHJO010000012">
    <property type="protein sequence ID" value="KAK6532109.1"/>
    <property type="molecule type" value="Genomic_DNA"/>
</dbReference>
<feature type="transmembrane region" description="Helical" evidence="1">
    <location>
        <begin position="217"/>
        <end position="240"/>
    </location>
</feature>
<gene>
    <name evidence="2" type="ORF">TWF694_003271</name>
</gene>
<keyword evidence="1" id="KW-1133">Transmembrane helix</keyword>
<feature type="transmembrane region" description="Helical" evidence="1">
    <location>
        <begin position="124"/>
        <end position="145"/>
    </location>
</feature>
<feature type="transmembrane region" description="Helical" evidence="1">
    <location>
        <begin position="179"/>
        <end position="205"/>
    </location>
</feature>
<organism evidence="2 3">
    <name type="scientific">Orbilia ellipsospora</name>
    <dbReference type="NCBI Taxonomy" id="2528407"/>
    <lineage>
        <taxon>Eukaryota</taxon>
        <taxon>Fungi</taxon>
        <taxon>Dikarya</taxon>
        <taxon>Ascomycota</taxon>
        <taxon>Pezizomycotina</taxon>
        <taxon>Orbiliomycetes</taxon>
        <taxon>Orbiliales</taxon>
        <taxon>Orbiliaceae</taxon>
        <taxon>Orbilia</taxon>
    </lineage>
</organism>
<dbReference type="Pfam" id="PF17198">
    <property type="entry name" value="AveC_like"/>
    <property type="match status" value="1"/>
</dbReference>
<protein>
    <submittedName>
        <fullName evidence="2">Uncharacterized protein</fullName>
    </submittedName>
</protein>
<keyword evidence="1" id="KW-0812">Transmembrane</keyword>
<sequence length="356" mass="39887">MASKSPPRSSVDASAKATTRIFDQIQSTSYSEISPATAFAAIGLFWVLISLRVFALWVSSPEFQPAPILPPDKPTAPEKFALNLFHGQNVVLACAMVFLYVVIPLRANPVPRRVRDPSEPRRENIWLNSRLMLGGVFCMFTDSYLNAYDYVFAWNSNAVNFGSWAKFMPFGDPNASSRYGIGVLWVIPVYMYFCCGSMILGGKVFDFIRKMNPRANTLGLLTILCIWGFQFCLDFVIQIATLRYTSAYAFAKTYKPLTLFAGDRYQYPIYNSISVACLTTAFTYLGLIHRMELGARISLVERGYSEWPQTFHSTVRTLAIVGFCVLNTLLCFTIPLTMLGIFGDSIADLPSYMMPG</sequence>
<feature type="transmembrane region" description="Helical" evidence="1">
    <location>
        <begin position="36"/>
        <end position="60"/>
    </location>
</feature>
<evidence type="ECO:0000313" key="2">
    <source>
        <dbReference type="EMBL" id="KAK6532109.1"/>
    </source>
</evidence>
<feature type="transmembrane region" description="Helical" evidence="1">
    <location>
        <begin position="318"/>
        <end position="342"/>
    </location>
</feature>
<comment type="caution">
    <text evidence="2">The sequence shown here is derived from an EMBL/GenBank/DDBJ whole genome shotgun (WGS) entry which is preliminary data.</text>
</comment>
<proteinExistence type="predicted"/>
<dbReference type="InterPro" id="IPR033459">
    <property type="entry name" value="AveC-like"/>
</dbReference>
<dbReference type="AlphaFoldDB" id="A0AAV9X143"/>
<reference evidence="2 3" key="1">
    <citation type="submission" date="2019-10" db="EMBL/GenBank/DDBJ databases">
        <authorList>
            <person name="Palmer J.M."/>
        </authorList>
    </citation>
    <scope>NUCLEOTIDE SEQUENCE [LARGE SCALE GENOMIC DNA]</scope>
    <source>
        <strain evidence="2 3">TWF694</strain>
    </source>
</reference>
<accession>A0AAV9X143</accession>
<name>A0AAV9X143_9PEZI</name>
<dbReference type="Proteomes" id="UP001365542">
    <property type="component" value="Unassembled WGS sequence"/>
</dbReference>
<evidence type="ECO:0000313" key="3">
    <source>
        <dbReference type="Proteomes" id="UP001365542"/>
    </source>
</evidence>
<evidence type="ECO:0000256" key="1">
    <source>
        <dbReference type="SAM" id="Phobius"/>
    </source>
</evidence>
<keyword evidence="1" id="KW-0472">Membrane</keyword>